<evidence type="ECO:0000313" key="3">
    <source>
        <dbReference type="Proteomes" id="UP000800094"/>
    </source>
</evidence>
<reference evidence="2" key="1">
    <citation type="journal article" date="2020" name="Stud. Mycol.">
        <title>101 Dothideomycetes genomes: a test case for predicting lifestyles and emergence of pathogens.</title>
        <authorList>
            <person name="Haridas S."/>
            <person name="Albert R."/>
            <person name="Binder M."/>
            <person name="Bloem J."/>
            <person name="Labutti K."/>
            <person name="Salamov A."/>
            <person name="Andreopoulos B."/>
            <person name="Baker S."/>
            <person name="Barry K."/>
            <person name="Bills G."/>
            <person name="Bluhm B."/>
            <person name="Cannon C."/>
            <person name="Castanera R."/>
            <person name="Culley D."/>
            <person name="Daum C."/>
            <person name="Ezra D."/>
            <person name="Gonzalez J."/>
            <person name="Henrissat B."/>
            <person name="Kuo A."/>
            <person name="Liang C."/>
            <person name="Lipzen A."/>
            <person name="Lutzoni F."/>
            <person name="Magnuson J."/>
            <person name="Mondo S."/>
            <person name="Nolan M."/>
            <person name="Ohm R."/>
            <person name="Pangilinan J."/>
            <person name="Park H.-J."/>
            <person name="Ramirez L."/>
            <person name="Alfaro M."/>
            <person name="Sun H."/>
            <person name="Tritt A."/>
            <person name="Yoshinaga Y."/>
            <person name="Zwiers L.-H."/>
            <person name="Turgeon B."/>
            <person name="Goodwin S."/>
            <person name="Spatafora J."/>
            <person name="Crous P."/>
            <person name="Grigoriev I."/>
        </authorList>
    </citation>
    <scope>NUCLEOTIDE SEQUENCE</scope>
    <source>
        <strain evidence="2">CBS 122368</strain>
    </source>
</reference>
<protein>
    <submittedName>
        <fullName evidence="2">S-adenosyl-L-methionine-dependent methyltransferase</fullName>
    </submittedName>
</protein>
<dbReference type="Proteomes" id="UP000800094">
    <property type="component" value="Unassembled WGS sequence"/>
</dbReference>
<dbReference type="InterPro" id="IPR029063">
    <property type="entry name" value="SAM-dependent_MTases_sf"/>
</dbReference>
<feature type="domain" description="Methyltransferase" evidence="1">
    <location>
        <begin position="37"/>
        <end position="147"/>
    </location>
</feature>
<dbReference type="RefSeq" id="XP_033692461.1">
    <property type="nucleotide sequence ID" value="XM_033824636.1"/>
</dbReference>
<dbReference type="OrthoDB" id="10017101at2759"/>
<dbReference type="PANTHER" id="PTHR43591:SF24">
    <property type="entry name" value="2-METHOXY-6-POLYPRENYL-1,4-BENZOQUINOL METHYLASE, MITOCHONDRIAL"/>
    <property type="match status" value="1"/>
</dbReference>
<dbReference type="SUPFAM" id="SSF53335">
    <property type="entry name" value="S-adenosyl-L-methionine-dependent methyltransferases"/>
    <property type="match status" value="1"/>
</dbReference>
<keyword evidence="3" id="KW-1185">Reference proteome</keyword>
<dbReference type="GO" id="GO:0008168">
    <property type="term" value="F:methyltransferase activity"/>
    <property type="evidence" value="ECO:0007669"/>
    <property type="project" value="UniProtKB-KW"/>
</dbReference>
<evidence type="ECO:0000259" key="1">
    <source>
        <dbReference type="Pfam" id="PF13847"/>
    </source>
</evidence>
<dbReference type="Pfam" id="PF13847">
    <property type="entry name" value="Methyltransf_31"/>
    <property type="match status" value="1"/>
</dbReference>
<dbReference type="AlphaFoldDB" id="A0A6A6J507"/>
<dbReference type="InterPro" id="IPR025714">
    <property type="entry name" value="Methyltranfer_dom"/>
</dbReference>
<name>A0A6A6J507_9PLEO</name>
<dbReference type="Gene3D" id="3.40.50.150">
    <property type="entry name" value="Vaccinia Virus protein VP39"/>
    <property type="match status" value="1"/>
</dbReference>
<dbReference type="CDD" id="cd02440">
    <property type="entry name" value="AdoMet_MTases"/>
    <property type="match status" value="1"/>
</dbReference>
<dbReference type="GeneID" id="54577966"/>
<keyword evidence="2" id="KW-0489">Methyltransferase</keyword>
<dbReference type="GO" id="GO:0032259">
    <property type="term" value="P:methylation"/>
    <property type="evidence" value="ECO:0007669"/>
    <property type="project" value="UniProtKB-KW"/>
</dbReference>
<proteinExistence type="predicted"/>
<dbReference type="EMBL" id="ML987189">
    <property type="protein sequence ID" value="KAF2257457.1"/>
    <property type="molecule type" value="Genomic_DNA"/>
</dbReference>
<keyword evidence="2" id="KW-0808">Transferase</keyword>
<accession>A0A6A6J507</accession>
<sequence>MSAQPQNYTQGHHRAVTANHATRRAEVEGAFVLPHLKPDHHILDVGCGPGTISTSFAKYVPSGTVTGIDLTPEVIQQARELLSHQSPQPTNVTFSTGNVLAGLPFADASFDVVFCHQVLNHIHDPVAALREMKRVCKPGGVVAAREGDFPFRWVPYLPGIQLFQKYLYEMVMGPTDHAHPDSPPHPPGHRSGSLTHVWARQAGFDPLKIEKGASVQLYRTPEERKPYCELMTGRLVAGGHKDLYMKLGASEQDIEMMITDFKRWADDVDGWHAILQCETICRA</sequence>
<organism evidence="2 3">
    <name type="scientific">Trematosphaeria pertusa</name>
    <dbReference type="NCBI Taxonomy" id="390896"/>
    <lineage>
        <taxon>Eukaryota</taxon>
        <taxon>Fungi</taxon>
        <taxon>Dikarya</taxon>
        <taxon>Ascomycota</taxon>
        <taxon>Pezizomycotina</taxon>
        <taxon>Dothideomycetes</taxon>
        <taxon>Pleosporomycetidae</taxon>
        <taxon>Pleosporales</taxon>
        <taxon>Massarineae</taxon>
        <taxon>Trematosphaeriaceae</taxon>
        <taxon>Trematosphaeria</taxon>
    </lineage>
</organism>
<evidence type="ECO:0000313" key="2">
    <source>
        <dbReference type="EMBL" id="KAF2257457.1"/>
    </source>
</evidence>
<dbReference type="PANTHER" id="PTHR43591">
    <property type="entry name" value="METHYLTRANSFERASE"/>
    <property type="match status" value="1"/>
</dbReference>
<gene>
    <name evidence="2" type="ORF">BU26DRAFT_446926</name>
</gene>